<dbReference type="SUPFAM" id="SSF56436">
    <property type="entry name" value="C-type lectin-like"/>
    <property type="match status" value="2"/>
</dbReference>
<accession>A0A3B4WYQ3</accession>
<keyword evidence="5" id="KW-1185">Reference proteome</keyword>
<dbReference type="AlphaFoldDB" id="A0A3B4WYQ3"/>
<dbReference type="Pfam" id="PF00059">
    <property type="entry name" value="Lectin_C"/>
    <property type="match status" value="2"/>
</dbReference>
<feature type="domain" description="C-type lectin" evidence="3">
    <location>
        <begin position="157"/>
        <end position="261"/>
    </location>
</feature>
<dbReference type="PANTHER" id="PTHR45784:SF3">
    <property type="entry name" value="C-TYPE LECTIN DOMAIN FAMILY 4 MEMBER K-LIKE-RELATED"/>
    <property type="match status" value="1"/>
</dbReference>
<dbReference type="InterPro" id="IPR016186">
    <property type="entry name" value="C-type_lectin-like/link_sf"/>
</dbReference>
<dbReference type="PROSITE" id="PS00615">
    <property type="entry name" value="C_TYPE_LECTIN_1"/>
    <property type="match status" value="1"/>
</dbReference>
<evidence type="ECO:0000256" key="2">
    <source>
        <dbReference type="SAM" id="SignalP"/>
    </source>
</evidence>
<evidence type="ECO:0000313" key="5">
    <source>
        <dbReference type="Proteomes" id="UP000261360"/>
    </source>
</evidence>
<dbReference type="Ensembl" id="ENSSLDT00000010684.1">
    <property type="protein sequence ID" value="ENSSLDP00000010309.1"/>
    <property type="gene ID" value="ENSSLDG00000008225.1"/>
</dbReference>
<dbReference type="InterPro" id="IPR001304">
    <property type="entry name" value="C-type_lectin-like"/>
</dbReference>
<dbReference type="Proteomes" id="UP000261360">
    <property type="component" value="Unplaced"/>
</dbReference>
<keyword evidence="1" id="KW-1015">Disulfide bond</keyword>
<dbReference type="Gene3D" id="3.10.100.10">
    <property type="entry name" value="Mannose-Binding Protein A, subunit A"/>
    <property type="match status" value="2"/>
</dbReference>
<proteinExistence type="predicted"/>
<evidence type="ECO:0000256" key="1">
    <source>
        <dbReference type="ARBA" id="ARBA00023157"/>
    </source>
</evidence>
<evidence type="ECO:0000259" key="3">
    <source>
        <dbReference type="PROSITE" id="PS50041"/>
    </source>
</evidence>
<dbReference type="GeneTree" id="ENSGT01100000263473"/>
<evidence type="ECO:0000313" key="4">
    <source>
        <dbReference type="Ensembl" id="ENSSLDP00000010309.1"/>
    </source>
</evidence>
<dbReference type="InterPro" id="IPR018378">
    <property type="entry name" value="C-type_lectin_CS"/>
</dbReference>
<name>A0A3B4WYQ3_SERLL</name>
<protein>
    <recommendedName>
        <fullName evidence="3">C-type lectin domain-containing protein</fullName>
    </recommendedName>
</protein>
<keyword evidence="2" id="KW-0732">Signal</keyword>
<feature type="chain" id="PRO_5017423881" description="C-type lectin domain-containing protein" evidence="2">
    <location>
        <begin position="21"/>
        <end position="332"/>
    </location>
</feature>
<organism evidence="4 5">
    <name type="scientific">Seriola lalandi dorsalis</name>
    <dbReference type="NCBI Taxonomy" id="1841481"/>
    <lineage>
        <taxon>Eukaryota</taxon>
        <taxon>Metazoa</taxon>
        <taxon>Chordata</taxon>
        <taxon>Craniata</taxon>
        <taxon>Vertebrata</taxon>
        <taxon>Euteleostomi</taxon>
        <taxon>Actinopterygii</taxon>
        <taxon>Neopterygii</taxon>
        <taxon>Teleostei</taxon>
        <taxon>Neoteleostei</taxon>
        <taxon>Acanthomorphata</taxon>
        <taxon>Carangaria</taxon>
        <taxon>Carangiformes</taxon>
        <taxon>Carangidae</taxon>
        <taxon>Seriola</taxon>
    </lineage>
</organism>
<feature type="signal peptide" evidence="2">
    <location>
        <begin position="1"/>
        <end position="20"/>
    </location>
</feature>
<dbReference type="SMART" id="SM00034">
    <property type="entry name" value="CLECT"/>
    <property type="match status" value="2"/>
</dbReference>
<feature type="domain" description="C-type lectin" evidence="3">
    <location>
        <begin position="27"/>
        <end position="147"/>
    </location>
</feature>
<dbReference type="InterPro" id="IPR016187">
    <property type="entry name" value="CTDL_fold"/>
</dbReference>
<reference evidence="4" key="2">
    <citation type="submission" date="2025-09" db="UniProtKB">
        <authorList>
            <consortium name="Ensembl"/>
        </authorList>
    </citation>
    <scope>IDENTIFICATION</scope>
</reference>
<dbReference type="PROSITE" id="PS50041">
    <property type="entry name" value="C_TYPE_LECTIN_2"/>
    <property type="match status" value="2"/>
</dbReference>
<reference evidence="4" key="1">
    <citation type="submission" date="2025-08" db="UniProtKB">
        <authorList>
            <consortium name="Ensembl"/>
        </authorList>
    </citation>
    <scope>IDENTIFICATION</scope>
</reference>
<sequence>MKWRQSFLLLLTGLCPLAHSVFLPPQYHFISLALPWLKAQMYCRERYTDLATVFNTEDMNRLVNAAQDSTGGVKQKAWIGLHDNLTSWRWSFSDNYYSYYRGVEDDYRNWDYGQPDNFLGDQMCVKMLSGGVWEDSRCFLQNPFICYDGTNSTSERFIFVEQEMSWPDAQNYCRTRFTDLASIRDKTENQEIQLLAKKRSVWIGLYRTREWSDRSYSAYRNWKDGQPDNVEGRQSCTATDLGNAGLWSDEQCDTVLAFICYGEKEGEWVCQNKRSGEDPLVPDLEFRLMLLWVNKLPTVFDGRFFLYEVVPKKTVHSKVCFPFFLFYIMSPQ</sequence>
<dbReference type="PANTHER" id="PTHR45784">
    <property type="entry name" value="C-TYPE LECTIN DOMAIN FAMILY 20 MEMBER A-RELATED"/>
    <property type="match status" value="1"/>
</dbReference>